<proteinExistence type="predicted"/>
<dbReference type="Proteomes" id="UP000471560">
    <property type="component" value="Unassembled WGS sequence"/>
</dbReference>
<organism evidence="2 3">
    <name type="scientific">Rhizobium leguminosarum</name>
    <dbReference type="NCBI Taxonomy" id="384"/>
    <lineage>
        <taxon>Bacteria</taxon>
        <taxon>Pseudomonadati</taxon>
        <taxon>Pseudomonadota</taxon>
        <taxon>Alphaproteobacteria</taxon>
        <taxon>Hyphomicrobiales</taxon>
        <taxon>Rhizobiaceae</taxon>
        <taxon>Rhizobium/Agrobacterium group</taxon>
        <taxon>Rhizobium</taxon>
    </lineage>
</organism>
<dbReference type="AlphaFoldDB" id="A0A6P0B248"/>
<gene>
    <name evidence="2" type="ORF">GR204_08125</name>
</gene>
<protein>
    <submittedName>
        <fullName evidence="2">Uncharacterized protein</fullName>
    </submittedName>
</protein>
<dbReference type="RefSeq" id="WP_164576222.1">
    <property type="nucleotide sequence ID" value="NZ_CAXUSC020000001.1"/>
</dbReference>
<accession>A0A6P0B248</accession>
<evidence type="ECO:0000313" key="2">
    <source>
        <dbReference type="EMBL" id="NEI33970.1"/>
    </source>
</evidence>
<reference evidence="2 3" key="1">
    <citation type="submission" date="2019-12" db="EMBL/GenBank/DDBJ databases">
        <title>Rhizobium genotypes associated with high levels of biological nitrogen fixation by grain legumes in a temperate-maritime cropping system.</title>
        <authorList>
            <person name="Maluk M."/>
            <person name="Francesc Ferrando Molina F."/>
            <person name="Lopez Del Egido L."/>
            <person name="Lafos M."/>
            <person name="Langarica-Fuentes A."/>
            <person name="Gebre Yohannes G."/>
            <person name="Young M.W."/>
            <person name="Martin P."/>
            <person name="Gantlett R."/>
            <person name="Kenicer G."/>
            <person name="Hawes C."/>
            <person name="Begg G.S."/>
            <person name="Quilliam R.S."/>
            <person name="Squire G.R."/>
            <person name="Poole P.S."/>
            <person name="Young P.W."/>
            <person name="Iannetta P.M."/>
            <person name="James E.K."/>
        </authorList>
    </citation>
    <scope>NUCLEOTIDE SEQUENCE [LARGE SCALE GENOMIC DNA]</scope>
    <source>
        <strain evidence="2 3">JHI1096</strain>
    </source>
</reference>
<evidence type="ECO:0000256" key="1">
    <source>
        <dbReference type="SAM" id="MobiDB-lite"/>
    </source>
</evidence>
<sequence>MSANAVSAGDVPGGPGNDISAPEPYGTTGKSSDLPVVPLSALVFLLLSPAAKELQPHRAEALNP</sequence>
<comment type="caution">
    <text evidence="2">The sequence shown here is derived from an EMBL/GenBank/DDBJ whole genome shotgun (WGS) entry which is preliminary data.</text>
</comment>
<evidence type="ECO:0000313" key="3">
    <source>
        <dbReference type="Proteomes" id="UP000471560"/>
    </source>
</evidence>
<feature type="region of interest" description="Disordered" evidence="1">
    <location>
        <begin position="1"/>
        <end position="32"/>
    </location>
</feature>
<name>A0A6P0B248_RHILE</name>
<dbReference type="EMBL" id="WUEZ01000007">
    <property type="protein sequence ID" value="NEI33970.1"/>
    <property type="molecule type" value="Genomic_DNA"/>
</dbReference>